<sequence>LNPAPWTTRPRYLRMCFFMGPFLPSSPPPKTERTAATGLFRKARRVQEPSEKPALAALGFKPMPPKRLEP</sequence>
<dbReference type="AlphaFoldDB" id="A0ABD0Q1X2"/>
<evidence type="ECO:0000313" key="3">
    <source>
        <dbReference type="Proteomes" id="UP001529510"/>
    </source>
</evidence>
<comment type="caution">
    <text evidence="2">The sequence shown here is derived from an EMBL/GenBank/DDBJ whole genome shotgun (WGS) entry which is preliminary data.</text>
</comment>
<evidence type="ECO:0000256" key="1">
    <source>
        <dbReference type="SAM" id="MobiDB-lite"/>
    </source>
</evidence>
<keyword evidence="3" id="KW-1185">Reference proteome</keyword>
<reference evidence="2 3" key="1">
    <citation type="submission" date="2024-05" db="EMBL/GenBank/DDBJ databases">
        <title>Genome sequencing and assembly of Indian major carp, Cirrhinus mrigala (Hamilton, 1822).</title>
        <authorList>
            <person name="Mohindra V."/>
            <person name="Chowdhury L.M."/>
            <person name="Lal K."/>
            <person name="Jena J.K."/>
        </authorList>
    </citation>
    <scope>NUCLEOTIDE SEQUENCE [LARGE SCALE GENOMIC DNA]</scope>
    <source>
        <strain evidence="2">CM1030</strain>
        <tissue evidence="2">Blood</tissue>
    </source>
</reference>
<evidence type="ECO:0000313" key="2">
    <source>
        <dbReference type="EMBL" id="KAL0179905.1"/>
    </source>
</evidence>
<name>A0ABD0Q1X2_CIRMR</name>
<protein>
    <submittedName>
        <fullName evidence="2">Uncharacterized protein</fullName>
    </submittedName>
</protein>
<organism evidence="2 3">
    <name type="scientific">Cirrhinus mrigala</name>
    <name type="common">Mrigala</name>
    <dbReference type="NCBI Taxonomy" id="683832"/>
    <lineage>
        <taxon>Eukaryota</taxon>
        <taxon>Metazoa</taxon>
        <taxon>Chordata</taxon>
        <taxon>Craniata</taxon>
        <taxon>Vertebrata</taxon>
        <taxon>Euteleostomi</taxon>
        <taxon>Actinopterygii</taxon>
        <taxon>Neopterygii</taxon>
        <taxon>Teleostei</taxon>
        <taxon>Ostariophysi</taxon>
        <taxon>Cypriniformes</taxon>
        <taxon>Cyprinidae</taxon>
        <taxon>Labeoninae</taxon>
        <taxon>Labeonini</taxon>
        <taxon>Cirrhinus</taxon>
    </lineage>
</organism>
<gene>
    <name evidence="2" type="ORF">M9458_025347</name>
</gene>
<dbReference type="Proteomes" id="UP001529510">
    <property type="component" value="Unassembled WGS sequence"/>
</dbReference>
<feature type="region of interest" description="Disordered" evidence="1">
    <location>
        <begin position="44"/>
        <end position="70"/>
    </location>
</feature>
<feature type="non-terminal residue" evidence="2">
    <location>
        <position position="1"/>
    </location>
</feature>
<dbReference type="EMBL" id="JAMKFB020000012">
    <property type="protein sequence ID" value="KAL0179905.1"/>
    <property type="molecule type" value="Genomic_DNA"/>
</dbReference>
<accession>A0ABD0Q1X2</accession>
<proteinExistence type="predicted"/>